<dbReference type="Proteomes" id="UP001234202">
    <property type="component" value="Unassembled WGS sequence"/>
</dbReference>
<dbReference type="EMBL" id="JASBWV010000015">
    <property type="protein sequence ID" value="KAJ9122189.1"/>
    <property type="molecule type" value="Genomic_DNA"/>
</dbReference>
<protein>
    <submittedName>
        <fullName evidence="1">Uncharacterized protein</fullName>
    </submittedName>
</protein>
<keyword evidence="2" id="KW-1185">Reference proteome</keyword>
<reference evidence="1" key="1">
    <citation type="submission" date="2023-04" db="EMBL/GenBank/DDBJ databases">
        <title>Draft Genome sequencing of Naganishia species isolated from polar environments using Oxford Nanopore Technology.</title>
        <authorList>
            <person name="Leo P."/>
            <person name="Venkateswaran K."/>
        </authorList>
    </citation>
    <scope>NUCLEOTIDE SEQUENCE</scope>
    <source>
        <strain evidence="1">DBVPG 5303</strain>
    </source>
</reference>
<comment type="caution">
    <text evidence="1">The sequence shown here is derived from an EMBL/GenBank/DDBJ whole genome shotgun (WGS) entry which is preliminary data.</text>
</comment>
<sequence>MTMAADPSSHLRQLEAEQHEAASQRGLGASIHPHLPHLHGSPQTVTAESIMDQTAQYAGAMKREAFGKDVGQSFDGHELADKNAGLGKGNIVTKVLDDPRSVRVAGGTGKYFRSNDDTLSSDAQRCISQLPNTDMEGSENTAEGTERERSIGTRDGKLLNGFIPSQNGAVPDSDATAQINPFHRLSFPEGTSPPWIAKPLAPGYGHTHSDPLVAPVVHIKRVSRDTVALIPATPANEEMLDHSSTLQPSQSTVPFAIRHDQMQQLELADGHLAVMTQPEEKKHGFFSRFERAFARGGNGSLELEKQWLDGTSQSGPSDPSHSEDFSRQEALDDGSAEVQGNAPPSPPISDRGVGIEYNNVAATGQAVNSSPSNSLRVFQPLGNMRATSPNVGPLSEHGALNGQSSIAGMPPIPKSSDLSVVSTADGASRQWSISGQSYTTEPEPMNSTEENQRTEGVTPNTLLLVPINTGMLDGATSRSSIASTSSSPTTYAVSSADKAVVLAPPILVGTTRAGSIAAIKRGLGKSCNAAGSLQNSAAGSSLIDLDHRDASPVSPQAVSRRMSSDRYSQRATSSTDQNVLGLGIPTNSAMSNAPPITSQLLPSQPPMMPERRNTTGVSSNPKAPARSPLISSQSQLQIPQSPKASSGFAIGLLGHNKQHMTDVPGLNGSALDPDILAEADRLRTERLNRRQRRRSGSGNEVNLNDEESTSGVQPSTSEETNGDAIPARARSQSKQKERQPPTEQERVLVGNLIGEDHVNFVLMYNMLTGIRIGVSRCQAKIKRPVTNEDYTAKHKYSFDIVGNELTPSARYDFKFKDYAPWVFRELREDYFHLDPADYLLSLTAKYILSELGSPGKSGSFFYFSRDYRFIIKTIHHAEHKYLRSILKDYHHHVKNNPHTLLSRFYGLHRVKLPRGRKIHFVIMNNLFPPHRDIHETYDLKGSTWGREYPEEKAKENPKATLKDLNWIHRGRTFELGPEKRALFSEQLRRDTEFLKMIGVMDYSLLIGIHNMERGNRDNIRENQLSVFHPDVGGLSRRKPSSVKGNSEAAAVRKIVKRSDPKAMSSAIQELPTIDSTDRRHFLFYQDEGGLRATDEANQVMDIIYYLGVIDILTPYNTVKRLEHLWRGTTIDRHMISCVPPQEYGERFLQFLLSFMRGAEPSGRLKTE</sequence>
<gene>
    <name evidence="1" type="ORF">QFC24_004419</name>
</gene>
<organism evidence="1 2">
    <name type="scientific">Naganishia onofrii</name>
    <dbReference type="NCBI Taxonomy" id="1851511"/>
    <lineage>
        <taxon>Eukaryota</taxon>
        <taxon>Fungi</taxon>
        <taxon>Dikarya</taxon>
        <taxon>Basidiomycota</taxon>
        <taxon>Agaricomycotina</taxon>
        <taxon>Tremellomycetes</taxon>
        <taxon>Filobasidiales</taxon>
        <taxon>Filobasidiaceae</taxon>
        <taxon>Naganishia</taxon>
    </lineage>
</organism>
<name>A0ACC2XFM4_9TREE</name>
<accession>A0ACC2XFM4</accession>
<evidence type="ECO:0000313" key="2">
    <source>
        <dbReference type="Proteomes" id="UP001234202"/>
    </source>
</evidence>
<evidence type="ECO:0000313" key="1">
    <source>
        <dbReference type="EMBL" id="KAJ9122189.1"/>
    </source>
</evidence>
<proteinExistence type="predicted"/>